<reference evidence="1 2" key="1">
    <citation type="journal article" date="2009" name="Appl. Environ. Microbiol.">
        <title>Three genomes from the phylum Acidobacteria provide insight into the lifestyles of these microorganisms in soils.</title>
        <authorList>
            <person name="Ward N.L."/>
            <person name="Challacombe J.F."/>
            <person name="Janssen P.H."/>
            <person name="Henrissat B."/>
            <person name="Coutinho P.M."/>
            <person name="Wu M."/>
            <person name="Xie G."/>
            <person name="Haft D.H."/>
            <person name="Sait M."/>
            <person name="Badger J."/>
            <person name="Barabote R.D."/>
            <person name="Bradley B."/>
            <person name="Brettin T.S."/>
            <person name="Brinkac L.M."/>
            <person name="Bruce D."/>
            <person name="Creasy T."/>
            <person name="Daugherty S.C."/>
            <person name="Davidsen T.M."/>
            <person name="DeBoy R.T."/>
            <person name="Detter J.C."/>
            <person name="Dodson R.J."/>
            <person name="Durkin A.S."/>
            <person name="Ganapathy A."/>
            <person name="Gwinn-Giglio M."/>
            <person name="Han C.S."/>
            <person name="Khouri H."/>
            <person name="Kiss H."/>
            <person name="Kothari S.P."/>
            <person name="Madupu R."/>
            <person name="Nelson K.E."/>
            <person name="Nelson W.C."/>
            <person name="Paulsen I."/>
            <person name="Penn K."/>
            <person name="Ren Q."/>
            <person name="Rosovitz M.J."/>
            <person name="Selengut J.D."/>
            <person name="Shrivastava S."/>
            <person name="Sullivan S.A."/>
            <person name="Tapia R."/>
            <person name="Thompson L.S."/>
            <person name="Watkins K.L."/>
            <person name="Yang Q."/>
            <person name="Yu C."/>
            <person name="Zafar N."/>
            <person name="Zhou L."/>
            <person name="Kuske C.R."/>
        </authorList>
    </citation>
    <scope>NUCLEOTIDE SEQUENCE [LARGE SCALE GENOMIC DNA]</scope>
    <source>
        <strain evidence="2">ATCC 51196 / DSM 11244 / BCRC 80197 / JCM 7670 / NBRC 15755 / NCIMB 13165 / 161</strain>
    </source>
</reference>
<dbReference type="SUPFAM" id="SSF51445">
    <property type="entry name" value="(Trans)glycosidases"/>
    <property type="match status" value="1"/>
</dbReference>
<dbReference type="InParanoid" id="C1F2W1"/>
<dbReference type="HOGENOM" id="CLU_017152_0_0_0"/>
<evidence type="ECO:0000313" key="1">
    <source>
        <dbReference type="EMBL" id="ACO32701.1"/>
    </source>
</evidence>
<dbReference type="RefSeq" id="WP_015896028.1">
    <property type="nucleotide sequence ID" value="NC_012483.1"/>
</dbReference>
<dbReference type="STRING" id="240015.ACP_0862"/>
<dbReference type="KEGG" id="aca:ACP_0862"/>
<dbReference type="AlphaFoldDB" id="C1F2W1"/>
<keyword evidence="2" id="KW-1185">Reference proteome</keyword>
<organism evidence="1 2">
    <name type="scientific">Acidobacterium capsulatum (strain ATCC 51196 / DSM 11244 / BCRC 80197 / JCM 7670 / NBRC 15755 / NCIMB 13165 / 161)</name>
    <dbReference type="NCBI Taxonomy" id="240015"/>
    <lineage>
        <taxon>Bacteria</taxon>
        <taxon>Pseudomonadati</taxon>
        <taxon>Acidobacteriota</taxon>
        <taxon>Terriglobia</taxon>
        <taxon>Terriglobales</taxon>
        <taxon>Acidobacteriaceae</taxon>
        <taxon>Acidobacterium</taxon>
    </lineage>
</organism>
<dbReference type="OrthoDB" id="3183911at2"/>
<gene>
    <name evidence="1" type="ordered locus">ACP_0862</name>
</gene>
<name>C1F2W1_ACIC5</name>
<dbReference type="CAZy" id="GH36">
    <property type="family name" value="Glycoside Hydrolase Family 36"/>
</dbReference>
<dbReference type="InterPro" id="IPR013785">
    <property type="entry name" value="Aldolase_TIM"/>
</dbReference>
<dbReference type="InterPro" id="IPR017853">
    <property type="entry name" value="GH"/>
</dbReference>
<dbReference type="Proteomes" id="UP000002207">
    <property type="component" value="Chromosome"/>
</dbReference>
<dbReference type="EMBL" id="CP001472">
    <property type="protein sequence ID" value="ACO32701.1"/>
    <property type="molecule type" value="Genomic_DNA"/>
</dbReference>
<dbReference type="Gene3D" id="3.20.20.70">
    <property type="entry name" value="Aldolase class I"/>
    <property type="match status" value="1"/>
</dbReference>
<evidence type="ECO:0008006" key="3">
    <source>
        <dbReference type="Google" id="ProtNLM"/>
    </source>
</evidence>
<proteinExistence type="predicted"/>
<dbReference type="eggNOG" id="COG3345">
    <property type="taxonomic scope" value="Bacteria"/>
</dbReference>
<protein>
    <recommendedName>
        <fullName evidence="3">Enterotoxin</fullName>
    </recommendedName>
</protein>
<accession>C1F2W1</accession>
<sequence>MPRIRRKLSPAFLGASLLLLILTGLAPSRLSAQSTSLSVSNQSMSAQLSDQRLKPELIWTDLATGSTLSAPELFRITLRDGSTLKPSQLHWDSTYARSPWAGARKTGNEIGKKICASLSERHTGAKFQWCLLDPVHRRYMREQLTITASAQALPITEVLLIKSHDPGARVIGSVKGSPLADQHMFFGFEHPLAWSRISDGVAESGITRVLPLRAHQSVTYSAVVGTYQPGQMRRAFLAYLEAVRPRPYAPFLNYNTWFDIGYGNRYNEAEVLNRIHAYGEQLVTKRHVKLNSFVFDDGWDNPNSFWGFYSGFPDGFTRVARAAASYGAGIGVWLSPWGGYDEQKTERIAYGKAHGFEIVHDGYALSGPKYFRGFSQVCSVMISKYHANLFKFDGTGNADSVFPGSAFDSDFAAAIHLIHHLRRQEPGIYINLTTGTYPSPFWLLYADSIWRGGDDHSFAGVGSSRQRWITYRDEQTYRNIVLKGPLFPLNSLMLHGMIYAKQAQGLRTDPDHDFPDEVLSYFGSGTQLQEMYITPSLLSESDWDILARAAKWSRAHAGILEDTHWIGGDPGKLQIYGWAAWNPSEWIITLRNPSDHAQEFSLHLTSALQLPTGAATDFAVRKPFASSSSATMEWKAGNTISLHLKPFEVRIYEGSSEPEAHAGMSAK</sequence>
<evidence type="ECO:0000313" key="2">
    <source>
        <dbReference type="Proteomes" id="UP000002207"/>
    </source>
</evidence>